<feature type="transmembrane region" description="Helical" evidence="1">
    <location>
        <begin position="173"/>
        <end position="190"/>
    </location>
</feature>
<evidence type="ECO:0000313" key="4">
    <source>
        <dbReference type="Proteomes" id="UP001642487"/>
    </source>
</evidence>
<feature type="transmembrane region" description="Helical" evidence="1">
    <location>
        <begin position="83"/>
        <end position="101"/>
    </location>
</feature>
<dbReference type="InterPro" id="IPR026961">
    <property type="entry name" value="PGG_dom"/>
</dbReference>
<keyword evidence="1" id="KW-0472">Membrane</keyword>
<accession>A0ABP0XPD9</accession>
<protein>
    <recommendedName>
        <fullName evidence="2">PGG domain-containing protein</fullName>
    </recommendedName>
</protein>
<keyword evidence="4" id="KW-1185">Reference proteome</keyword>
<dbReference type="Proteomes" id="UP001642487">
    <property type="component" value="Chromosome 1"/>
</dbReference>
<sequence length="232" mass="26798">MVKLLLTYKVDIKSKNLECLTTVDILREREFLGDRELREKLDGGHIILKRLKMLSKWTLSFVKRLVITDHREILHMSKEDRNAILVISVLIATTTYQAILSPPDKDHSSIDTKYLGIPYELFKYFNSVAFVASMIEICLHLPSGIGYTLHLVLPLIICYVLLMIFWWSYSTNITVIAVFALILTKIPVVRQKISGDLNKKKSITLGTLLKHNPNMERELNQISVHFWRTSND</sequence>
<gene>
    <name evidence="3" type="ORF">CITCOLO1_LOCUS991</name>
</gene>
<proteinExistence type="predicted"/>
<evidence type="ECO:0000259" key="2">
    <source>
        <dbReference type="Pfam" id="PF13962"/>
    </source>
</evidence>
<dbReference type="Pfam" id="PF13962">
    <property type="entry name" value="PGG"/>
    <property type="match status" value="1"/>
</dbReference>
<feature type="domain" description="PGG" evidence="2">
    <location>
        <begin position="78"/>
        <end position="163"/>
    </location>
</feature>
<feature type="transmembrane region" description="Helical" evidence="1">
    <location>
        <begin position="121"/>
        <end position="141"/>
    </location>
</feature>
<evidence type="ECO:0000313" key="3">
    <source>
        <dbReference type="EMBL" id="CAK9309415.1"/>
    </source>
</evidence>
<keyword evidence="1" id="KW-0812">Transmembrane</keyword>
<name>A0ABP0XPD9_9ROSI</name>
<reference evidence="3 4" key="1">
    <citation type="submission" date="2024-03" db="EMBL/GenBank/DDBJ databases">
        <authorList>
            <person name="Gkanogiannis A."/>
            <person name="Becerra Lopez-Lavalle L."/>
        </authorList>
    </citation>
    <scope>NUCLEOTIDE SEQUENCE [LARGE SCALE GENOMIC DNA]</scope>
</reference>
<keyword evidence="1" id="KW-1133">Transmembrane helix</keyword>
<feature type="transmembrane region" description="Helical" evidence="1">
    <location>
        <begin position="148"/>
        <end position="167"/>
    </location>
</feature>
<dbReference type="EMBL" id="OZ021735">
    <property type="protein sequence ID" value="CAK9309415.1"/>
    <property type="molecule type" value="Genomic_DNA"/>
</dbReference>
<organism evidence="3 4">
    <name type="scientific">Citrullus colocynthis</name>
    <name type="common">colocynth</name>
    <dbReference type="NCBI Taxonomy" id="252529"/>
    <lineage>
        <taxon>Eukaryota</taxon>
        <taxon>Viridiplantae</taxon>
        <taxon>Streptophyta</taxon>
        <taxon>Embryophyta</taxon>
        <taxon>Tracheophyta</taxon>
        <taxon>Spermatophyta</taxon>
        <taxon>Magnoliopsida</taxon>
        <taxon>eudicotyledons</taxon>
        <taxon>Gunneridae</taxon>
        <taxon>Pentapetalae</taxon>
        <taxon>rosids</taxon>
        <taxon>fabids</taxon>
        <taxon>Cucurbitales</taxon>
        <taxon>Cucurbitaceae</taxon>
        <taxon>Benincaseae</taxon>
        <taxon>Citrullus</taxon>
    </lineage>
</organism>
<evidence type="ECO:0000256" key="1">
    <source>
        <dbReference type="SAM" id="Phobius"/>
    </source>
</evidence>